<reference evidence="1 2" key="1">
    <citation type="submission" date="2019-03" db="EMBL/GenBank/DDBJ databases">
        <title>Genomic Encyclopedia of Type Strains, Phase IV (KMG-IV): sequencing the most valuable type-strain genomes for metagenomic binning, comparative biology and taxonomic classification.</title>
        <authorList>
            <person name="Goeker M."/>
        </authorList>
    </citation>
    <scope>NUCLEOTIDE SEQUENCE [LARGE SCALE GENOMIC DNA]</scope>
    <source>
        <strain evidence="1 2">DSM 25903</strain>
    </source>
</reference>
<dbReference type="Gene3D" id="3.40.50.1000">
    <property type="entry name" value="HAD superfamily/HAD-like"/>
    <property type="match status" value="2"/>
</dbReference>
<dbReference type="AlphaFoldDB" id="A0A4R7C3S7"/>
<keyword evidence="2" id="KW-1185">Reference proteome</keyword>
<gene>
    <name evidence="1" type="ORF">EV668_0296</name>
</gene>
<dbReference type="InterPro" id="IPR006357">
    <property type="entry name" value="HAD-SF_hydro_IIA"/>
</dbReference>
<organism evidence="1 2">
    <name type="scientific">Enterovirga rhinocerotis</name>
    <dbReference type="NCBI Taxonomy" id="1339210"/>
    <lineage>
        <taxon>Bacteria</taxon>
        <taxon>Pseudomonadati</taxon>
        <taxon>Pseudomonadota</taxon>
        <taxon>Alphaproteobacteria</taxon>
        <taxon>Hyphomicrobiales</taxon>
        <taxon>Methylobacteriaceae</taxon>
        <taxon>Enterovirga</taxon>
    </lineage>
</organism>
<dbReference type="PANTHER" id="PTHR19288:SF90">
    <property type="entry name" value="OS08G0542600 PROTEIN"/>
    <property type="match status" value="1"/>
</dbReference>
<dbReference type="NCBIfam" id="TIGR01460">
    <property type="entry name" value="HAD-SF-IIA"/>
    <property type="match status" value="1"/>
</dbReference>
<sequence>MTEHTTSRSAGEFTPGGPPSCPELISGLASIVDRYDVLLCDIWGVLHDGVAAHAGAGKALSSARESGRHVILVSNAPRPGSSVIAMLDGMGVPTSAHDGIVTSGDLTRAFLDERPGTKVVHIGPAHDRVLFDGLDIVMCDVEHADIVICTDLVDELTETPEDYREVLASIASRRLPLVCANPDIVVEHGDRLVWCAGSVARLYEEMGGEVIYFGKPHALIYAEAIRRAEAISGRAATKKRVLCIGDALHTDITGACAAGFDSLFIAGGIHAKELGAVNGAQPQLSALARLFPGAIRPSFVIEKLG</sequence>
<keyword evidence="1" id="KW-0378">Hydrolase</keyword>
<dbReference type="InterPro" id="IPR006356">
    <property type="entry name" value="HAD-SF_hydro_IIA_hyp3"/>
</dbReference>
<dbReference type="SUPFAM" id="SSF56784">
    <property type="entry name" value="HAD-like"/>
    <property type="match status" value="1"/>
</dbReference>
<dbReference type="RefSeq" id="WP_133768080.1">
    <property type="nucleotide sequence ID" value="NZ_SNZR01000011.1"/>
</dbReference>
<dbReference type="EMBL" id="SNZR01000011">
    <property type="protein sequence ID" value="TDR93048.1"/>
    <property type="molecule type" value="Genomic_DNA"/>
</dbReference>
<dbReference type="GO" id="GO:0005737">
    <property type="term" value="C:cytoplasm"/>
    <property type="evidence" value="ECO:0007669"/>
    <property type="project" value="TreeGrafter"/>
</dbReference>
<dbReference type="InterPro" id="IPR036412">
    <property type="entry name" value="HAD-like_sf"/>
</dbReference>
<dbReference type="PANTHER" id="PTHR19288">
    <property type="entry name" value="4-NITROPHENYLPHOSPHATASE-RELATED"/>
    <property type="match status" value="1"/>
</dbReference>
<proteinExistence type="predicted"/>
<protein>
    <submittedName>
        <fullName evidence="1">HAD superfamily hydrolase (TIGR01459 family)</fullName>
    </submittedName>
</protein>
<dbReference type="OrthoDB" id="9791073at2"/>
<name>A0A4R7C3S7_9HYPH</name>
<evidence type="ECO:0000313" key="1">
    <source>
        <dbReference type="EMBL" id="TDR93048.1"/>
    </source>
</evidence>
<dbReference type="Pfam" id="PF13242">
    <property type="entry name" value="Hydrolase_like"/>
    <property type="match status" value="1"/>
</dbReference>
<dbReference type="GO" id="GO:0016791">
    <property type="term" value="F:phosphatase activity"/>
    <property type="evidence" value="ECO:0007669"/>
    <property type="project" value="TreeGrafter"/>
</dbReference>
<evidence type="ECO:0000313" key="2">
    <source>
        <dbReference type="Proteomes" id="UP000295122"/>
    </source>
</evidence>
<dbReference type="Proteomes" id="UP000295122">
    <property type="component" value="Unassembled WGS sequence"/>
</dbReference>
<accession>A0A4R7C3S7</accession>
<dbReference type="InterPro" id="IPR023214">
    <property type="entry name" value="HAD_sf"/>
</dbReference>
<dbReference type="CDD" id="cd07525">
    <property type="entry name" value="HAD_like"/>
    <property type="match status" value="1"/>
</dbReference>
<dbReference type="NCBIfam" id="TIGR01459">
    <property type="entry name" value="HAD-SF-IIA-hyp4"/>
    <property type="match status" value="1"/>
</dbReference>
<dbReference type="Pfam" id="PF13344">
    <property type="entry name" value="Hydrolase_6"/>
    <property type="match status" value="1"/>
</dbReference>
<comment type="caution">
    <text evidence="1">The sequence shown here is derived from an EMBL/GenBank/DDBJ whole genome shotgun (WGS) entry which is preliminary data.</text>
</comment>